<gene>
    <name evidence="6" type="ORF">SAMN04488509_108107</name>
</gene>
<dbReference type="GO" id="GO:0005524">
    <property type="term" value="F:ATP binding"/>
    <property type="evidence" value="ECO:0007669"/>
    <property type="project" value="UniProtKB-KW"/>
</dbReference>
<accession>A0A1G6Y2U5</accession>
<dbReference type="InterPro" id="IPR003593">
    <property type="entry name" value="AAA+_ATPase"/>
</dbReference>
<proteinExistence type="inferred from homology"/>
<dbReference type="OrthoDB" id="9801477at2"/>
<organism evidence="6 7">
    <name type="scientific">Aquimonas voraii</name>
    <dbReference type="NCBI Taxonomy" id="265719"/>
    <lineage>
        <taxon>Bacteria</taxon>
        <taxon>Pseudomonadati</taxon>
        <taxon>Pseudomonadota</taxon>
        <taxon>Gammaproteobacteria</taxon>
        <taxon>Lysobacterales</taxon>
        <taxon>Lysobacteraceae</taxon>
        <taxon>Aquimonas</taxon>
    </lineage>
</organism>
<dbReference type="PANTHER" id="PTHR24220:SF452">
    <property type="entry name" value="ABC TRANSPORTER ATP-BINDING PROTEIN"/>
    <property type="match status" value="1"/>
</dbReference>
<evidence type="ECO:0000256" key="1">
    <source>
        <dbReference type="ARBA" id="ARBA00022448"/>
    </source>
</evidence>
<dbReference type="RefSeq" id="WP_091243578.1">
    <property type="nucleotide sequence ID" value="NZ_FNAG01000008.1"/>
</dbReference>
<sequence length="231" mass="25287">MSAEPLFRLRGIGRTYQRGTEPVRVLDELDLDIAEGEFVAIMGPSGSGKTTLLNLLAGIDRPDRGEISCLGQRLDRMSAGELTAWRARTVGFVFQAYNLLPVMSAARNIEMPLLLTRLDAAERRRRVAAALDLVGLSDCAARLPSQLSGGQQQRVAIARAIVADSKLLLCDEPTGNLDRKSSEEVLQTLALLNERFGKTVLMVTHDQRAAAVARRRCYLDKGQFVEHADAA</sequence>
<keyword evidence="3 6" id="KW-0067">ATP-binding</keyword>
<dbReference type="InterPro" id="IPR003439">
    <property type="entry name" value="ABC_transporter-like_ATP-bd"/>
</dbReference>
<comment type="similarity">
    <text evidence="4">Belongs to the ABC transporter superfamily. Macrolide exporter (TC 3.A.1.122) family.</text>
</comment>
<dbReference type="InterPro" id="IPR017911">
    <property type="entry name" value="MacB-like_ATP-bd"/>
</dbReference>
<evidence type="ECO:0000256" key="4">
    <source>
        <dbReference type="ARBA" id="ARBA00038388"/>
    </source>
</evidence>
<dbReference type="CDD" id="cd03255">
    <property type="entry name" value="ABC_MJ0796_LolCDE_FtsE"/>
    <property type="match status" value="1"/>
</dbReference>
<dbReference type="EMBL" id="FNAG01000008">
    <property type="protein sequence ID" value="SDD84601.1"/>
    <property type="molecule type" value="Genomic_DNA"/>
</dbReference>
<dbReference type="InterPro" id="IPR027417">
    <property type="entry name" value="P-loop_NTPase"/>
</dbReference>
<evidence type="ECO:0000256" key="3">
    <source>
        <dbReference type="ARBA" id="ARBA00022840"/>
    </source>
</evidence>
<dbReference type="InterPro" id="IPR017871">
    <property type="entry name" value="ABC_transporter-like_CS"/>
</dbReference>
<keyword evidence="7" id="KW-1185">Reference proteome</keyword>
<dbReference type="GO" id="GO:0005886">
    <property type="term" value="C:plasma membrane"/>
    <property type="evidence" value="ECO:0007669"/>
    <property type="project" value="TreeGrafter"/>
</dbReference>
<dbReference type="Gene3D" id="3.40.50.300">
    <property type="entry name" value="P-loop containing nucleotide triphosphate hydrolases"/>
    <property type="match status" value="1"/>
</dbReference>
<dbReference type="PANTHER" id="PTHR24220">
    <property type="entry name" value="IMPORT ATP-BINDING PROTEIN"/>
    <property type="match status" value="1"/>
</dbReference>
<evidence type="ECO:0000259" key="5">
    <source>
        <dbReference type="PROSITE" id="PS50893"/>
    </source>
</evidence>
<dbReference type="GO" id="GO:0016887">
    <property type="term" value="F:ATP hydrolysis activity"/>
    <property type="evidence" value="ECO:0007669"/>
    <property type="project" value="InterPro"/>
</dbReference>
<evidence type="ECO:0000313" key="6">
    <source>
        <dbReference type="EMBL" id="SDD84601.1"/>
    </source>
</evidence>
<dbReference type="FunFam" id="3.40.50.300:FF:000032">
    <property type="entry name" value="Export ABC transporter ATP-binding protein"/>
    <property type="match status" value="1"/>
</dbReference>
<feature type="domain" description="ABC transporter" evidence="5">
    <location>
        <begin position="7"/>
        <end position="231"/>
    </location>
</feature>
<evidence type="ECO:0000256" key="2">
    <source>
        <dbReference type="ARBA" id="ARBA00022741"/>
    </source>
</evidence>
<dbReference type="GO" id="GO:1902495">
    <property type="term" value="C:transmembrane transporter complex"/>
    <property type="evidence" value="ECO:0007669"/>
    <property type="project" value="UniProtKB-ARBA"/>
</dbReference>
<dbReference type="STRING" id="265719.SAMN04488509_108107"/>
<name>A0A1G6Y2U5_9GAMM</name>
<dbReference type="InterPro" id="IPR015854">
    <property type="entry name" value="ABC_transpr_LolD-like"/>
</dbReference>
<reference evidence="6 7" key="1">
    <citation type="submission" date="2016-10" db="EMBL/GenBank/DDBJ databases">
        <authorList>
            <person name="de Groot N.N."/>
        </authorList>
    </citation>
    <scope>NUCLEOTIDE SEQUENCE [LARGE SCALE GENOMIC DNA]</scope>
    <source>
        <strain evidence="6 7">DSM 16957</strain>
    </source>
</reference>
<dbReference type="Proteomes" id="UP000199603">
    <property type="component" value="Unassembled WGS sequence"/>
</dbReference>
<dbReference type="SMART" id="SM00382">
    <property type="entry name" value="AAA"/>
    <property type="match status" value="1"/>
</dbReference>
<keyword evidence="2" id="KW-0547">Nucleotide-binding</keyword>
<dbReference type="Pfam" id="PF00005">
    <property type="entry name" value="ABC_tran"/>
    <property type="match status" value="1"/>
</dbReference>
<dbReference type="AlphaFoldDB" id="A0A1G6Y2U5"/>
<keyword evidence="1" id="KW-0813">Transport</keyword>
<protein>
    <submittedName>
        <fullName evidence="6">Putative ABC transport system ATP-binding protein</fullName>
    </submittedName>
</protein>
<dbReference type="GO" id="GO:0022857">
    <property type="term" value="F:transmembrane transporter activity"/>
    <property type="evidence" value="ECO:0007669"/>
    <property type="project" value="UniProtKB-ARBA"/>
</dbReference>
<dbReference type="SUPFAM" id="SSF52540">
    <property type="entry name" value="P-loop containing nucleoside triphosphate hydrolases"/>
    <property type="match status" value="1"/>
</dbReference>
<evidence type="ECO:0000313" key="7">
    <source>
        <dbReference type="Proteomes" id="UP000199603"/>
    </source>
</evidence>
<dbReference type="PROSITE" id="PS00211">
    <property type="entry name" value="ABC_TRANSPORTER_1"/>
    <property type="match status" value="1"/>
</dbReference>
<dbReference type="PROSITE" id="PS50893">
    <property type="entry name" value="ABC_TRANSPORTER_2"/>
    <property type="match status" value="1"/>
</dbReference>